<feature type="region of interest" description="Disordered" evidence="1">
    <location>
        <begin position="89"/>
        <end position="126"/>
    </location>
</feature>
<keyword evidence="4" id="KW-1185">Reference proteome</keyword>
<name>A0A4R7FX79_9MICC</name>
<evidence type="ECO:0000313" key="4">
    <source>
        <dbReference type="Proteomes" id="UP000294506"/>
    </source>
</evidence>
<dbReference type="Gene3D" id="3.40.50.1820">
    <property type="entry name" value="alpha/beta hydrolase"/>
    <property type="match status" value="1"/>
</dbReference>
<dbReference type="EMBL" id="SOAN01000010">
    <property type="protein sequence ID" value="TDS83439.1"/>
    <property type="molecule type" value="Genomic_DNA"/>
</dbReference>
<protein>
    <submittedName>
        <fullName evidence="3">Alpha-beta hydrolase superfamily lysophospholipase</fullName>
    </submittedName>
</protein>
<evidence type="ECO:0000259" key="2">
    <source>
        <dbReference type="Pfam" id="PF00561"/>
    </source>
</evidence>
<comment type="caution">
    <text evidence="3">The sequence shown here is derived from an EMBL/GenBank/DDBJ whole genome shotgun (WGS) entry which is preliminary data.</text>
</comment>
<gene>
    <name evidence="3" type="ORF">EV640_11093</name>
</gene>
<feature type="domain" description="AB hydrolase-1" evidence="2">
    <location>
        <begin position="53"/>
        <end position="341"/>
    </location>
</feature>
<accession>A0A4R7FX79</accession>
<feature type="compositionally biased region" description="Low complexity" evidence="1">
    <location>
        <begin position="112"/>
        <end position="126"/>
    </location>
</feature>
<dbReference type="Pfam" id="PF00561">
    <property type="entry name" value="Abhydrolase_1"/>
    <property type="match status" value="1"/>
</dbReference>
<dbReference type="SUPFAM" id="SSF53474">
    <property type="entry name" value="alpha/beta-Hydrolases"/>
    <property type="match status" value="1"/>
</dbReference>
<dbReference type="InterPro" id="IPR050266">
    <property type="entry name" value="AB_hydrolase_sf"/>
</dbReference>
<dbReference type="Proteomes" id="UP000294506">
    <property type="component" value="Unassembled WGS sequence"/>
</dbReference>
<dbReference type="PANTHER" id="PTHR43798:SF33">
    <property type="entry name" value="HYDROLASE, PUTATIVE (AFU_ORTHOLOGUE AFUA_2G14860)-RELATED"/>
    <property type="match status" value="1"/>
</dbReference>
<reference evidence="3 4" key="1">
    <citation type="submission" date="2019-03" db="EMBL/GenBank/DDBJ databases">
        <title>Genomic Encyclopedia of Type Strains, Phase III (KMG-III): the genomes of soil and plant-associated and newly described type strains.</title>
        <authorList>
            <person name="Whitman W."/>
        </authorList>
    </citation>
    <scope>NUCLEOTIDE SEQUENCE [LARGE SCALE GENOMIC DNA]</scope>
    <source>
        <strain evidence="3 4">DSM 27373</strain>
    </source>
</reference>
<dbReference type="GO" id="GO:0016787">
    <property type="term" value="F:hydrolase activity"/>
    <property type="evidence" value="ECO:0007669"/>
    <property type="project" value="UniProtKB-KW"/>
</dbReference>
<dbReference type="InterPro" id="IPR029058">
    <property type="entry name" value="AB_hydrolase_fold"/>
</dbReference>
<dbReference type="InterPro" id="IPR000639">
    <property type="entry name" value="Epox_hydrolase-like"/>
</dbReference>
<organism evidence="3 4">
    <name type="scientific">Nesterenkonia aurantiaca</name>
    <dbReference type="NCBI Taxonomy" id="1436010"/>
    <lineage>
        <taxon>Bacteria</taxon>
        <taxon>Bacillati</taxon>
        <taxon>Actinomycetota</taxon>
        <taxon>Actinomycetes</taxon>
        <taxon>Micrococcales</taxon>
        <taxon>Micrococcaceae</taxon>
        <taxon>Nesterenkonia</taxon>
    </lineage>
</organism>
<dbReference type="GO" id="GO:0016020">
    <property type="term" value="C:membrane"/>
    <property type="evidence" value="ECO:0007669"/>
    <property type="project" value="TreeGrafter"/>
</dbReference>
<evidence type="ECO:0000256" key="1">
    <source>
        <dbReference type="SAM" id="MobiDB-lite"/>
    </source>
</evidence>
<dbReference type="InterPro" id="IPR000073">
    <property type="entry name" value="AB_hydrolase_1"/>
</dbReference>
<proteinExistence type="predicted"/>
<sequence length="356" mass="38049">MDFTARRVVSSPGRETVDDGGAWLGTTAAVWHYPAEASEPGPSAASQAPARRLLLIHGFRGDHHGMALIVDALPEFEVFVPDLPGFGATPPLQRATSDAADSLPGKHGPAEQGPSKQGPGKQGPAKHTLDAYAGFVEALAEALELGAGDVLVGHSFGSIIVAAHAAQTNPAAHAAQTNPAAPPQEPRRWAGLGLLAPISNDIFTGRLLPGAAAVDLYYRASQWLPERLAQALLRSPLAQAVTNASMIVTREPDQVAYIRDQHRQHFSGYADPHTLLQAYWASSRHTVTEFADRLELPVLLAPGAKDQLSTPAGQRRLRAMIPRAHTEVLCETGHLLHYEKPAQAARALRRFISTLD</sequence>
<dbReference type="AlphaFoldDB" id="A0A4R7FX79"/>
<dbReference type="PRINTS" id="PR00412">
    <property type="entry name" value="EPOXHYDRLASE"/>
</dbReference>
<evidence type="ECO:0000313" key="3">
    <source>
        <dbReference type="EMBL" id="TDS83439.1"/>
    </source>
</evidence>
<keyword evidence="3" id="KW-0378">Hydrolase</keyword>
<dbReference type="PANTHER" id="PTHR43798">
    <property type="entry name" value="MONOACYLGLYCEROL LIPASE"/>
    <property type="match status" value="1"/>
</dbReference>